<comment type="caution">
    <text evidence="4">The sequence shown here is derived from an EMBL/GenBank/DDBJ whole genome shotgun (WGS) entry which is preliminary data.</text>
</comment>
<evidence type="ECO:0000256" key="3">
    <source>
        <dbReference type="ARBA" id="ARBA00023186"/>
    </source>
</evidence>
<evidence type="ECO:0000313" key="5">
    <source>
        <dbReference type="Proteomes" id="UP000186894"/>
    </source>
</evidence>
<dbReference type="Pfam" id="PF03937">
    <property type="entry name" value="Sdh5"/>
    <property type="match status" value="1"/>
</dbReference>
<dbReference type="Proteomes" id="UP000186894">
    <property type="component" value="Unassembled WGS sequence"/>
</dbReference>
<dbReference type="EMBL" id="MKIM01000028">
    <property type="protein sequence ID" value="OLP43606.1"/>
    <property type="molecule type" value="Genomic_DNA"/>
</dbReference>
<dbReference type="OrthoDB" id="9807264at2"/>
<evidence type="ECO:0000313" key="4">
    <source>
        <dbReference type="EMBL" id="OLP43606.1"/>
    </source>
</evidence>
<name>A0A1Q8ZPA0_9HYPH</name>
<dbReference type="GO" id="GO:0006099">
    <property type="term" value="P:tricarboxylic acid cycle"/>
    <property type="evidence" value="ECO:0007669"/>
    <property type="project" value="TreeGrafter"/>
</dbReference>
<evidence type="ECO:0000256" key="1">
    <source>
        <dbReference type="ARBA" id="ARBA00008571"/>
    </source>
</evidence>
<comment type="similarity">
    <text evidence="1">Belongs to the SdhE FAD assembly factor family.</text>
</comment>
<keyword evidence="3" id="KW-0143">Chaperone</keyword>
<reference evidence="4 5" key="1">
    <citation type="submission" date="2016-09" db="EMBL/GenBank/DDBJ databases">
        <title>Rhizobium oryziradicis sp. nov., isolated from the root of rice.</title>
        <authorList>
            <person name="Zhao J."/>
            <person name="Zhang X."/>
        </authorList>
    </citation>
    <scope>NUCLEOTIDE SEQUENCE [LARGE SCALE GENOMIC DNA]</scope>
    <source>
        <strain evidence="4 5">N19</strain>
    </source>
</reference>
<evidence type="ECO:0000256" key="2">
    <source>
        <dbReference type="ARBA" id="ARBA00019418"/>
    </source>
</evidence>
<protein>
    <recommendedName>
        <fullName evidence="2">FAD assembly factor SdhE</fullName>
    </recommendedName>
</protein>
<proteinExistence type="inferred from homology"/>
<gene>
    <name evidence="4" type="ORF">BJF95_22415</name>
</gene>
<sequence>MTGLVRSSSDLDPRRRRILFRCWHRGIREMDLVLGQFAEAEIATLNDADLDELERIMEEEDNDLVKWVTGAQETPDHIKGPLFTRIAAIRPDFSPVHDYSTVVDQ</sequence>
<organism evidence="4 5">
    <name type="scientific">Rhizobium oryziradicis</name>
    <dbReference type="NCBI Taxonomy" id="1867956"/>
    <lineage>
        <taxon>Bacteria</taxon>
        <taxon>Pseudomonadati</taxon>
        <taxon>Pseudomonadota</taxon>
        <taxon>Alphaproteobacteria</taxon>
        <taxon>Hyphomicrobiales</taxon>
        <taxon>Rhizobiaceae</taxon>
        <taxon>Rhizobium/Agrobacterium group</taxon>
        <taxon>Rhizobium</taxon>
    </lineage>
</organism>
<dbReference type="InterPro" id="IPR036714">
    <property type="entry name" value="SDH_sf"/>
</dbReference>
<dbReference type="RefSeq" id="WP_075640923.1">
    <property type="nucleotide sequence ID" value="NZ_MKIM01000028.1"/>
</dbReference>
<dbReference type="STRING" id="1867956.BJF95_22415"/>
<dbReference type="SUPFAM" id="SSF109910">
    <property type="entry name" value="YgfY-like"/>
    <property type="match status" value="1"/>
</dbReference>
<keyword evidence="5" id="KW-1185">Reference proteome</keyword>
<dbReference type="Gene3D" id="1.10.150.250">
    <property type="entry name" value="Flavinator of succinate dehydrogenase"/>
    <property type="match status" value="1"/>
</dbReference>
<dbReference type="AlphaFoldDB" id="A0A1Q8ZPA0"/>
<dbReference type="PANTHER" id="PTHR12469">
    <property type="entry name" value="PROTEIN EMI5 HOMOLOG, MITOCHONDRIAL"/>
    <property type="match status" value="1"/>
</dbReference>
<accession>A0A1Q8ZPA0</accession>
<dbReference type="InterPro" id="IPR005631">
    <property type="entry name" value="SDH"/>
</dbReference>
<dbReference type="PANTHER" id="PTHR12469:SF2">
    <property type="entry name" value="SUCCINATE DEHYDROGENASE ASSEMBLY FACTOR 2, MITOCHONDRIAL"/>
    <property type="match status" value="1"/>
</dbReference>